<sequence>MKAYQELKLKLKEVSDSEFIDIIINFTQQVKNWTYLEKESKEHIKEHIEETSNSSCILFLDDDHHKPTFLITQRKDQFYSIVNIFNSQHGHIPMLEYNALLRHFYQDFKGFIDSNRHKISIEISKEEIGLKEIISSTKARDLFETYLSFSPLSYHLNDKERLYFFICAASRCKKNINIELLKQYLVEELNWSQEDANWCRETIDLGLQILKANKHY</sequence>
<reference evidence="1 2" key="1">
    <citation type="journal article" date="2020" name="ISME J.">
        <title>Comparative genomics reveals insights into cyanobacterial evolution and habitat adaptation.</title>
        <authorList>
            <person name="Chen M.Y."/>
            <person name="Teng W.K."/>
            <person name="Zhao L."/>
            <person name="Hu C.X."/>
            <person name="Zhou Y.K."/>
            <person name="Han B.P."/>
            <person name="Song L.R."/>
            <person name="Shu W.S."/>
        </authorList>
    </citation>
    <scope>NUCLEOTIDE SEQUENCE [LARGE SCALE GENOMIC DNA]</scope>
    <source>
        <strain evidence="1 2">FACHB-1249</strain>
    </source>
</reference>
<proteinExistence type="predicted"/>
<evidence type="ECO:0000313" key="2">
    <source>
        <dbReference type="Proteomes" id="UP000660270"/>
    </source>
</evidence>
<gene>
    <name evidence="1" type="ORF">H6G43_07690</name>
</gene>
<dbReference type="EMBL" id="JACJTM010000013">
    <property type="protein sequence ID" value="MBD2685115.1"/>
    <property type="molecule type" value="Genomic_DNA"/>
</dbReference>
<comment type="caution">
    <text evidence="1">The sequence shown here is derived from an EMBL/GenBank/DDBJ whole genome shotgun (WGS) entry which is preliminary data.</text>
</comment>
<dbReference type="Proteomes" id="UP000660270">
    <property type="component" value="Unassembled WGS sequence"/>
</dbReference>
<keyword evidence="2" id="KW-1185">Reference proteome</keyword>
<name>A0ABR8IQW7_APHFL</name>
<evidence type="ECO:0000313" key="1">
    <source>
        <dbReference type="EMBL" id="MBD2685115.1"/>
    </source>
</evidence>
<accession>A0ABR8IQW7</accession>
<protein>
    <submittedName>
        <fullName evidence="1">Uncharacterized protein</fullName>
    </submittedName>
</protein>
<organism evidence="1 2">
    <name type="scientific">Aphanizomenon flos-aquae FACHB-1249</name>
    <dbReference type="NCBI Taxonomy" id="2692889"/>
    <lineage>
        <taxon>Bacteria</taxon>
        <taxon>Bacillati</taxon>
        <taxon>Cyanobacteriota</taxon>
        <taxon>Cyanophyceae</taxon>
        <taxon>Nostocales</taxon>
        <taxon>Aphanizomenonaceae</taxon>
        <taxon>Aphanizomenon</taxon>
    </lineage>
</organism>
<dbReference type="RefSeq" id="WP_190589009.1">
    <property type="nucleotide sequence ID" value="NZ_JACJTM010000013.1"/>
</dbReference>